<feature type="domain" description="DNA2/NAM7 helicase-like C-terminal" evidence="4">
    <location>
        <begin position="1482"/>
        <end position="1685"/>
    </location>
</feature>
<dbReference type="SUPFAM" id="SSF52540">
    <property type="entry name" value="P-loop containing nucleoside triphosphate hydrolases"/>
    <property type="match status" value="1"/>
</dbReference>
<dbReference type="Pfam" id="PF05183">
    <property type="entry name" value="RdRP"/>
    <property type="match status" value="1"/>
</dbReference>
<dbReference type="InterPro" id="IPR007855">
    <property type="entry name" value="RDRP"/>
</dbReference>
<dbReference type="InterPro" id="IPR041679">
    <property type="entry name" value="DNA2/NAM7-like_C"/>
</dbReference>
<dbReference type="InterPro" id="IPR041677">
    <property type="entry name" value="DNA2/NAM7_AAA_11"/>
</dbReference>
<evidence type="ECO:0000313" key="6">
    <source>
        <dbReference type="Proteomes" id="UP001321760"/>
    </source>
</evidence>
<keyword evidence="1" id="KW-0067">ATP-binding</keyword>
<comment type="caution">
    <text evidence="5">The sequence shown here is derived from an EMBL/GenBank/DDBJ whole genome shotgun (WGS) entry which is preliminary data.</text>
</comment>
<dbReference type="InterPro" id="IPR047187">
    <property type="entry name" value="SF1_C_Upf1"/>
</dbReference>
<dbReference type="GO" id="GO:0031380">
    <property type="term" value="C:nuclear RNA-directed RNA polymerase complex"/>
    <property type="evidence" value="ECO:0007669"/>
    <property type="project" value="TreeGrafter"/>
</dbReference>
<organism evidence="5 6">
    <name type="scientific">Podospora aff. communis PSN243</name>
    <dbReference type="NCBI Taxonomy" id="3040156"/>
    <lineage>
        <taxon>Eukaryota</taxon>
        <taxon>Fungi</taxon>
        <taxon>Dikarya</taxon>
        <taxon>Ascomycota</taxon>
        <taxon>Pezizomycotina</taxon>
        <taxon>Sordariomycetes</taxon>
        <taxon>Sordariomycetidae</taxon>
        <taxon>Sordariales</taxon>
        <taxon>Podosporaceae</taxon>
        <taxon>Podospora</taxon>
    </lineage>
</organism>
<gene>
    <name evidence="5" type="ORF">QBC34DRAFT_225223</name>
</gene>
<dbReference type="EMBL" id="MU866011">
    <property type="protein sequence ID" value="KAK4442628.1"/>
    <property type="molecule type" value="Genomic_DNA"/>
</dbReference>
<protein>
    <submittedName>
        <fullName evidence="5">RNA dependent RNA polymerase-domain-containing protein</fullName>
    </submittedName>
</protein>
<dbReference type="PANTHER" id="PTHR23079">
    <property type="entry name" value="RNA-DEPENDENT RNA POLYMERASE"/>
    <property type="match status" value="1"/>
</dbReference>
<keyword evidence="1" id="KW-0347">Helicase</keyword>
<dbReference type="Gene3D" id="3.40.50.300">
    <property type="entry name" value="P-loop containing nucleotide triphosphate hydrolases"/>
    <property type="match status" value="2"/>
</dbReference>
<evidence type="ECO:0000313" key="5">
    <source>
        <dbReference type="EMBL" id="KAK4442628.1"/>
    </source>
</evidence>
<proteinExistence type="predicted"/>
<keyword evidence="1" id="KW-0547">Nucleotide-binding</keyword>
<evidence type="ECO:0000256" key="1">
    <source>
        <dbReference type="ARBA" id="ARBA00022806"/>
    </source>
</evidence>
<dbReference type="Proteomes" id="UP001321760">
    <property type="component" value="Unassembled WGS sequence"/>
</dbReference>
<feature type="domain" description="RDRP core" evidence="2">
    <location>
        <begin position="70"/>
        <end position="588"/>
    </location>
</feature>
<evidence type="ECO:0000259" key="4">
    <source>
        <dbReference type="Pfam" id="PF13087"/>
    </source>
</evidence>
<dbReference type="GO" id="GO:0003723">
    <property type="term" value="F:RNA binding"/>
    <property type="evidence" value="ECO:0007669"/>
    <property type="project" value="UniProtKB-KW"/>
</dbReference>
<sequence length="1714" mass="192790">MANAAKKPDPRKYQATLQDTISMSDHEWSYALPNFPAPSDTNKLGLVKNISLKTTGTRHAVKLNFQQASMNRALRSDPLSSFVSISIADFHTRSLRHATGEVIGTQPATPRECTDYVVEMLRSGITLQGIHYNFYGHSNSQLKSRSCFLFAASKEEIYAKVEALGEFSKMKTVQKKAKRIGLLFSSAEVAKIIDPKWCQDIPDIESADYIFTDGCGLIAPKLVRQLADKANITFRNQRYYPSVLQIRYRGYKGVVTVDPRMKEGTPLLRLRKSMKKFNGGDDHSFSVVQSSKPYTFGHLNDEVILLLQSLGIPSETLLRKQREHFQFLANAPNNPQMAFRFLAYVNRFDLAEKVVLESLVEVRPTVQSLVRAEHNRLINKRNEQRCRILIPKSRILFGVCDAWDVLKEGEAQVRITHEGQPLTITNCDVVVTRNPCLHPGDLQKFRAVQTDELSHLVDCIVFSARGKRPAADLMSGGDLDGDTFFVSWDKDIVPSTVSQAAEYPGAREPISFKPITDDDRLVYFARYNNASLGRVKNLYLDWARVRGPMSPQCQELNRLFSTCVDGNRIKVPPKLESPPKPAPESPPFILDELHKAAEIAIKNWQWASASEPVDCGDYSLGTLEVLLSRDDSLVSEFELIQLAWRWCRANNAVFENFIRFFDFNLLSAEQKQWVLSQLPSTVEYPMLIQNALCQSDLLQVSELEDSKLHYPGIRWKRFFSSSEGRIGGFMEAASKALELFHRKLIVFRADERLTFAMYVPRKLEKARDSKVDDNVRLFAFPHSQGQESASRLILPTKLNYHLYYDDNTFQLYEGQRANSWVFITRGASDDSSYRNIEGVRDRRQARQATLDNGTNFDFRTSVALDKFSKRLQTHIGRVRRNGVLAAEVYIITNRDINSLRNLDLWLEYVDTQEVLPLFEQSAKEYSIPVLKDVNWEKQPRFFCQIVKKESLIQLLTLDKIEDYDKLFSFLLEHDQKDLLIRCFSYLLSSFGHLAFLLDQSAVLYQMLGFVHRCPVLAICFTRFESWSALPEPLLDILEANAEVLLKAFVLSANTVGEAVVAPFQTVLERISYLSISTYGRLAELIALTVRSPVLAISLLLGSLERESARLFTARPIIVRYAVKNLAGIAIDHISEAHEQSRTREDMIELKLLPDREDGYPTVEGQFRIDAKGGTPETSAHVRLTAETPPSNSLTAHVYSMDALVISSSPGLAKFKCHHPLPPFLENCSWRMAYCGPFVTAKTMMDAVLTLAVGHEEACTISPLLLGYRDDGPTAGLYLEDEEILVIQHSKLNDSQNAAVLSSLRNPLTCLWGPPGTGKTQTIVEIIKVIQSHHRDVRILVSAPTHNAVDNVMRRYLSDPERAQRGVLPLRVSTEVRKVSDDLRAYTVDAIAGEEIYGNYKAMREAKKRVAQSSLIFTTCIGAGLGLLRSQNFEVVIVDEASQQTEPASLVPLIKGCQKAILVGDHIQLRPTVTPHAAVQEFDISLFERLYTHQDGRVARVMLNTQYRMHKSICGPISKEFYNGELLTGVPPDSRPMFQSQFPWPTVVAPGRSPRMVFLNCDAPENLGEKSKSNKGQAELCLRVCTLLCSKKAQGVPGPATEEGTPSIAVLTPYTKQAQLLMAMLSAFSQVEVCSIDGFQGKEADLVVFVAVRCNPHHEIGFLKDHRRLNVALTRAKTGIVVVGNERTLTMGTEDQESAALWKRLLGNMEKAAVE</sequence>
<dbReference type="CDD" id="cd18808">
    <property type="entry name" value="SF1_C_Upf1"/>
    <property type="match status" value="1"/>
</dbReference>
<dbReference type="GO" id="GO:0030422">
    <property type="term" value="P:siRNA processing"/>
    <property type="evidence" value="ECO:0007669"/>
    <property type="project" value="TreeGrafter"/>
</dbReference>
<keyword evidence="1" id="KW-0378">Hydrolase</keyword>
<accession>A0AAV9G1D3</accession>
<dbReference type="InterPro" id="IPR057596">
    <property type="entry name" value="RDRP_core"/>
</dbReference>
<name>A0AAV9G1D3_9PEZI</name>
<evidence type="ECO:0000259" key="3">
    <source>
        <dbReference type="Pfam" id="PF13086"/>
    </source>
</evidence>
<dbReference type="InterPro" id="IPR027417">
    <property type="entry name" value="P-loop_NTPase"/>
</dbReference>
<dbReference type="GO" id="GO:0004386">
    <property type="term" value="F:helicase activity"/>
    <property type="evidence" value="ECO:0007669"/>
    <property type="project" value="InterPro"/>
</dbReference>
<dbReference type="GO" id="GO:0003968">
    <property type="term" value="F:RNA-directed RNA polymerase activity"/>
    <property type="evidence" value="ECO:0007669"/>
    <property type="project" value="UniProtKB-KW"/>
</dbReference>
<evidence type="ECO:0000259" key="2">
    <source>
        <dbReference type="Pfam" id="PF05183"/>
    </source>
</evidence>
<keyword evidence="6" id="KW-1185">Reference proteome</keyword>
<feature type="domain" description="DNA2/NAM7 helicase helicase" evidence="3">
    <location>
        <begin position="1290"/>
        <end position="1398"/>
    </location>
</feature>
<dbReference type="PANTHER" id="PTHR23079:SF55">
    <property type="entry name" value="RNA-DIRECTED RNA POLYMERASE"/>
    <property type="match status" value="1"/>
</dbReference>
<dbReference type="Pfam" id="PF13086">
    <property type="entry name" value="AAA_11"/>
    <property type="match status" value="2"/>
</dbReference>
<reference evidence="5" key="1">
    <citation type="journal article" date="2023" name="Mol. Phylogenet. Evol.">
        <title>Genome-scale phylogeny and comparative genomics of the fungal order Sordariales.</title>
        <authorList>
            <person name="Hensen N."/>
            <person name="Bonometti L."/>
            <person name="Westerberg I."/>
            <person name="Brannstrom I.O."/>
            <person name="Guillou S."/>
            <person name="Cros-Aarteil S."/>
            <person name="Calhoun S."/>
            <person name="Haridas S."/>
            <person name="Kuo A."/>
            <person name="Mondo S."/>
            <person name="Pangilinan J."/>
            <person name="Riley R."/>
            <person name="LaButti K."/>
            <person name="Andreopoulos B."/>
            <person name="Lipzen A."/>
            <person name="Chen C."/>
            <person name="Yan M."/>
            <person name="Daum C."/>
            <person name="Ng V."/>
            <person name="Clum A."/>
            <person name="Steindorff A."/>
            <person name="Ohm R.A."/>
            <person name="Martin F."/>
            <person name="Silar P."/>
            <person name="Natvig D.O."/>
            <person name="Lalanne C."/>
            <person name="Gautier V."/>
            <person name="Ament-Velasquez S.L."/>
            <person name="Kruys A."/>
            <person name="Hutchinson M.I."/>
            <person name="Powell A.J."/>
            <person name="Barry K."/>
            <person name="Miller A.N."/>
            <person name="Grigoriev I.V."/>
            <person name="Debuchy R."/>
            <person name="Gladieux P."/>
            <person name="Hiltunen Thoren M."/>
            <person name="Johannesson H."/>
        </authorList>
    </citation>
    <scope>NUCLEOTIDE SEQUENCE</scope>
    <source>
        <strain evidence="5">PSN243</strain>
    </source>
</reference>
<feature type="domain" description="DNA2/NAM7 helicase helicase" evidence="3">
    <location>
        <begin position="1404"/>
        <end position="1472"/>
    </location>
</feature>
<dbReference type="Pfam" id="PF13087">
    <property type="entry name" value="AAA_12"/>
    <property type="match status" value="1"/>
</dbReference>
<reference evidence="5" key="2">
    <citation type="submission" date="2023-05" db="EMBL/GenBank/DDBJ databases">
        <authorList>
            <consortium name="Lawrence Berkeley National Laboratory"/>
            <person name="Steindorff A."/>
            <person name="Hensen N."/>
            <person name="Bonometti L."/>
            <person name="Westerberg I."/>
            <person name="Brannstrom I.O."/>
            <person name="Guillou S."/>
            <person name="Cros-Aarteil S."/>
            <person name="Calhoun S."/>
            <person name="Haridas S."/>
            <person name="Kuo A."/>
            <person name="Mondo S."/>
            <person name="Pangilinan J."/>
            <person name="Riley R."/>
            <person name="Labutti K."/>
            <person name="Andreopoulos B."/>
            <person name="Lipzen A."/>
            <person name="Chen C."/>
            <person name="Yanf M."/>
            <person name="Daum C."/>
            <person name="Ng V."/>
            <person name="Clum A."/>
            <person name="Ohm R."/>
            <person name="Martin F."/>
            <person name="Silar P."/>
            <person name="Natvig D."/>
            <person name="Lalanne C."/>
            <person name="Gautier V."/>
            <person name="Ament-Velasquez S.L."/>
            <person name="Kruys A."/>
            <person name="Hutchinson M.I."/>
            <person name="Powell A.J."/>
            <person name="Barry K."/>
            <person name="Miller A.N."/>
            <person name="Grigoriev I.V."/>
            <person name="Debuchy R."/>
            <person name="Gladieux P."/>
            <person name="Thoren M.H."/>
            <person name="Johannesson H."/>
        </authorList>
    </citation>
    <scope>NUCLEOTIDE SEQUENCE</scope>
    <source>
        <strain evidence="5">PSN243</strain>
    </source>
</reference>